<keyword evidence="1" id="KW-0560">Oxidoreductase</keyword>
<dbReference type="SUPFAM" id="SSF51971">
    <property type="entry name" value="Nucleotide-binding domain"/>
    <property type="match status" value="1"/>
</dbReference>
<dbReference type="SUPFAM" id="SSF54373">
    <property type="entry name" value="FAD-linked reductases, C-terminal domain"/>
    <property type="match status" value="1"/>
</dbReference>
<dbReference type="InterPro" id="IPR006076">
    <property type="entry name" value="FAD-dep_OxRdtase"/>
</dbReference>
<name>A0A2G1VN74_9FLAO</name>
<dbReference type="Gene3D" id="3.50.50.60">
    <property type="entry name" value="FAD/NAD(P)-binding domain"/>
    <property type="match status" value="1"/>
</dbReference>
<organism evidence="3 4">
    <name type="scientific">Leeuwenhoekiella nanhaiensis</name>
    <dbReference type="NCBI Taxonomy" id="1655491"/>
    <lineage>
        <taxon>Bacteria</taxon>
        <taxon>Pseudomonadati</taxon>
        <taxon>Bacteroidota</taxon>
        <taxon>Flavobacteriia</taxon>
        <taxon>Flavobacteriales</taxon>
        <taxon>Flavobacteriaceae</taxon>
        <taxon>Leeuwenhoekiella</taxon>
    </lineage>
</organism>
<dbReference type="RefSeq" id="WP_099647378.1">
    <property type="nucleotide sequence ID" value="NZ_KZ319299.1"/>
</dbReference>
<sequence>MKTVDYIVVGFGLAGMAFCDQLEQHQKSFVVYDADFPAASKVAAGLINPVILKRYTIPWKGEQQFDKALSYFKRISAALRVDAVDAMPVHKVFSSAEDQNNWFEATDKPILNRFLKDDLVRSSPEPVKAEYGKGEVLESVRIRIPQLLETYAEKLKDQGRFVAEPFEYDAIAFEENQTVTYKGINARAIIFAEGFGLKNNPYFNKLPLVGNKGEYLIIKAPELQLKQASKSTFFIIPLGDDLYKVGATFNWAEKDSKTTTAAREELQAYLSKILLCDYELVDQEAGVRPTTGDRRPLLGRHPNYPQLVLLNGLGTRGTMMSPYLSELLYNHLENDIPLDDTVSISRFPKKF</sequence>
<gene>
    <name evidence="3" type="ORF">CJ305_16330</name>
</gene>
<dbReference type="AlphaFoldDB" id="A0A2G1VN74"/>
<evidence type="ECO:0000256" key="1">
    <source>
        <dbReference type="ARBA" id="ARBA00023002"/>
    </source>
</evidence>
<keyword evidence="4" id="KW-1185">Reference proteome</keyword>
<reference evidence="3 4" key="1">
    <citation type="submission" date="2017-08" db="EMBL/GenBank/DDBJ databases">
        <title>The whole genome shortgun sequences of strain Leeuwenhoekiella nanhaiensis G18 from the South China Sea.</title>
        <authorList>
            <person name="Liu Q."/>
        </authorList>
    </citation>
    <scope>NUCLEOTIDE SEQUENCE [LARGE SCALE GENOMIC DNA]</scope>
    <source>
        <strain evidence="3 4">G18</strain>
    </source>
</reference>
<accession>A0A2G1VN74</accession>
<dbReference type="GO" id="GO:0016491">
    <property type="term" value="F:oxidoreductase activity"/>
    <property type="evidence" value="ECO:0007669"/>
    <property type="project" value="UniProtKB-KW"/>
</dbReference>
<dbReference type="PANTHER" id="PTHR13847">
    <property type="entry name" value="SARCOSINE DEHYDROGENASE-RELATED"/>
    <property type="match status" value="1"/>
</dbReference>
<dbReference type="Proteomes" id="UP000229433">
    <property type="component" value="Unassembled WGS sequence"/>
</dbReference>
<dbReference type="PANTHER" id="PTHR13847:SF289">
    <property type="entry name" value="GLYCINE OXIDASE"/>
    <property type="match status" value="1"/>
</dbReference>
<dbReference type="EMBL" id="NQXA01000018">
    <property type="protein sequence ID" value="PHQ28203.1"/>
    <property type="molecule type" value="Genomic_DNA"/>
</dbReference>
<evidence type="ECO:0000313" key="4">
    <source>
        <dbReference type="Proteomes" id="UP000229433"/>
    </source>
</evidence>
<dbReference type="GO" id="GO:0005737">
    <property type="term" value="C:cytoplasm"/>
    <property type="evidence" value="ECO:0007669"/>
    <property type="project" value="TreeGrafter"/>
</dbReference>
<dbReference type="Gene3D" id="3.30.9.10">
    <property type="entry name" value="D-Amino Acid Oxidase, subunit A, domain 2"/>
    <property type="match status" value="1"/>
</dbReference>
<protein>
    <submittedName>
        <fullName evidence="3">FAD-dependent oxidoreductase</fullName>
    </submittedName>
</protein>
<proteinExistence type="predicted"/>
<dbReference type="OrthoDB" id="214253at2"/>
<comment type="caution">
    <text evidence="3">The sequence shown here is derived from an EMBL/GenBank/DDBJ whole genome shotgun (WGS) entry which is preliminary data.</text>
</comment>
<dbReference type="Pfam" id="PF01266">
    <property type="entry name" value="DAO"/>
    <property type="match status" value="1"/>
</dbReference>
<dbReference type="InterPro" id="IPR036188">
    <property type="entry name" value="FAD/NAD-bd_sf"/>
</dbReference>
<feature type="domain" description="FAD dependent oxidoreductase" evidence="2">
    <location>
        <begin position="5"/>
        <end position="328"/>
    </location>
</feature>
<evidence type="ECO:0000313" key="3">
    <source>
        <dbReference type="EMBL" id="PHQ28203.1"/>
    </source>
</evidence>
<evidence type="ECO:0000259" key="2">
    <source>
        <dbReference type="Pfam" id="PF01266"/>
    </source>
</evidence>